<evidence type="ECO:0000256" key="4">
    <source>
        <dbReference type="ARBA" id="ARBA00023002"/>
    </source>
</evidence>
<dbReference type="PRINTS" id="PR00359">
    <property type="entry name" value="BP450"/>
</dbReference>
<organism evidence="9 10">
    <name type="scientific">Saccharothrix australiensis</name>
    <dbReference type="NCBI Taxonomy" id="2072"/>
    <lineage>
        <taxon>Bacteria</taxon>
        <taxon>Bacillati</taxon>
        <taxon>Actinomycetota</taxon>
        <taxon>Actinomycetes</taxon>
        <taxon>Pseudonocardiales</taxon>
        <taxon>Pseudonocardiaceae</taxon>
        <taxon>Saccharothrix</taxon>
    </lineage>
</organism>
<keyword evidence="2 7" id="KW-0349">Heme</keyword>
<dbReference type="RefSeq" id="WP_211346967.1">
    <property type="nucleotide sequence ID" value="NZ_RBXO01000001.1"/>
</dbReference>
<dbReference type="EMBL" id="RBXO01000001">
    <property type="protein sequence ID" value="RKT53648.1"/>
    <property type="molecule type" value="Genomic_DNA"/>
</dbReference>
<evidence type="ECO:0000256" key="2">
    <source>
        <dbReference type="ARBA" id="ARBA00022617"/>
    </source>
</evidence>
<dbReference type="InterPro" id="IPR017972">
    <property type="entry name" value="Cyt_P450_CS"/>
</dbReference>
<keyword evidence="3 7" id="KW-0479">Metal-binding</keyword>
<keyword evidence="10" id="KW-1185">Reference proteome</keyword>
<dbReference type="Pfam" id="PF00067">
    <property type="entry name" value="p450"/>
    <property type="match status" value="1"/>
</dbReference>
<dbReference type="GO" id="GO:0005506">
    <property type="term" value="F:iron ion binding"/>
    <property type="evidence" value="ECO:0007669"/>
    <property type="project" value="InterPro"/>
</dbReference>
<evidence type="ECO:0000256" key="3">
    <source>
        <dbReference type="ARBA" id="ARBA00022723"/>
    </source>
</evidence>
<proteinExistence type="inferred from homology"/>
<dbReference type="GO" id="GO:0016705">
    <property type="term" value="F:oxidoreductase activity, acting on paired donors, with incorporation or reduction of molecular oxygen"/>
    <property type="evidence" value="ECO:0007669"/>
    <property type="project" value="InterPro"/>
</dbReference>
<evidence type="ECO:0000313" key="10">
    <source>
        <dbReference type="Proteomes" id="UP000282084"/>
    </source>
</evidence>
<evidence type="ECO:0000256" key="5">
    <source>
        <dbReference type="ARBA" id="ARBA00023004"/>
    </source>
</evidence>
<name>A0A495W196_9PSEU</name>
<evidence type="ECO:0000256" key="6">
    <source>
        <dbReference type="ARBA" id="ARBA00023033"/>
    </source>
</evidence>
<keyword evidence="4 7" id="KW-0560">Oxidoreductase</keyword>
<reference evidence="9 10" key="1">
    <citation type="submission" date="2018-10" db="EMBL/GenBank/DDBJ databases">
        <title>Sequencing the genomes of 1000 actinobacteria strains.</title>
        <authorList>
            <person name="Klenk H.-P."/>
        </authorList>
    </citation>
    <scope>NUCLEOTIDE SEQUENCE [LARGE SCALE GENOMIC DNA]</scope>
    <source>
        <strain evidence="9 10">DSM 43800</strain>
    </source>
</reference>
<accession>A0A495W196</accession>
<dbReference type="PROSITE" id="PS00086">
    <property type="entry name" value="CYTOCHROME_P450"/>
    <property type="match status" value="1"/>
</dbReference>
<keyword evidence="5 7" id="KW-0408">Iron</keyword>
<dbReference type="SUPFAM" id="SSF48264">
    <property type="entry name" value="Cytochrome P450"/>
    <property type="match status" value="1"/>
</dbReference>
<dbReference type="FunFam" id="1.10.630.10:FF:000018">
    <property type="entry name" value="Cytochrome P450 monooxygenase"/>
    <property type="match status" value="1"/>
</dbReference>
<dbReference type="AlphaFoldDB" id="A0A495W196"/>
<comment type="similarity">
    <text evidence="1 7">Belongs to the cytochrome P450 family.</text>
</comment>
<evidence type="ECO:0000256" key="7">
    <source>
        <dbReference type="RuleBase" id="RU000461"/>
    </source>
</evidence>
<dbReference type="InterPro" id="IPR002397">
    <property type="entry name" value="Cyt_P450_B"/>
</dbReference>
<evidence type="ECO:0000256" key="1">
    <source>
        <dbReference type="ARBA" id="ARBA00010617"/>
    </source>
</evidence>
<dbReference type="GO" id="GO:0020037">
    <property type="term" value="F:heme binding"/>
    <property type="evidence" value="ECO:0007669"/>
    <property type="project" value="InterPro"/>
</dbReference>
<evidence type="ECO:0000313" key="9">
    <source>
        <dbReference type="EMBL" id="RKT53648.1"/>
    </source>
</evidence>
<dbReference type="PRINTS" id="PR00385">
    <property type="entry name" value="P450"/>
</dbReference>
<dbReference type="Proteomes" id="UP000282084">
    <property type="component" value="Unassembled WGS sequence"/>
</dbReference>
<keyword evidence="6 7" id="KW-0503">Monooxygenase</keyword>
<dbReference type="Gene3D" id="1.10.630.10">
    <property type="entry name" value="Cytochrome P450"/>
    <property type="match status" value="1"/>
</dbReference>
<evidence type="ECO:0000256" key="8">
    <source>
        <dbReference type="SAM" id="MobiDB-lite"/>
    </source>
</evidence>
<dbReference type="InterPro" id="IPR001128">
    <property type="entry name" value="Cyt_P450"/>
</dbReference>
<dbReference type="PANTHER" id="PTHR46696">
    <property type="entry name" value="P450, PUTATIVE (EUROFUNG)-RELATED"/>
    <property type="match status" value="1"/>
</dbReference>
<feature type="region of interest" description="Disordered" evidence="8">
    <location>
        <begin position="1"/>
        <end position="23"/>
    </location>
</feature>
<dbReference type="InterPro" id="IPR036396">
    <property type="entry name" value="Cyt_P450_sf"/>
</dbReference>
<gene>
    <name evidence="9" type="ORF">C8E97_2222</name>
</gene>
<sequence>MTETTSSMPLADPGTMGPPQDHARLRAHCPITRVQLPIGVSAWYVTRYEDVRALLGDPRFTRPDITIFPHPTGERPRDVGLTTMMEMPEPAHAKLRRAIAEPFGTRAVQARTDRIRRIADRVLDDFTAANRGRGDLVLGFVEPFPLAVMCDVVGIPYEDRDRFLAPADAALGALSTLEESRRVTGFLRAYVLEVAERKRREPGQDVLTDLVRRWDAGELSREDVVDFGLSMLIAGYRTVTMFLANALVVLLTEPDRLADLRRDRGVMDTAVDELLRYLPVMNSNIVLLAEQDVEVCGQLVRAGEIVLPVIASANRDERAFPGADRLDLRRRPNPHVVFGRGPHSCVGANLARAELAVGLSALLDRFPHLALAVDPTDLSWEDDLPVKSPRRLPVTWRERGTG</sequence>
<protein>
    <submittedName>
        <fullName evidence="9">Cytochrome P450</fullName>
    </submittedName>
</protein>
<dbReference type="GO" id="GO:0004497">
    <property type="term" value="F:monooxygenase activity"/>
    <property type="evidence" value="ECO:0007669"/>
    <property type="project" value="UniProtKB-KW"/>
</dbReference>
<comment type="caution">
    <text evidence="9">The sequence shown here is derived from an EMBL/GenBank/DDBJ whole genome shotgun (WGS) entry which is preliminary data.</text>
</comment>
<dbReference type="PANTHER" id="PTHR46696:SF1">
    <property type="entry name" value="CYTOCHROME P450 YJIB-RELATED"/>
    <property type="match status" value="1"/>
</dbReference>